<comment type="similarity">
    <text evidence="5">Belongs to the AB hydrolase superfamily. Carboxylesterase BioH family.</text>
</comment>
<protein>
    <recommendedName>
        <fullName evidence="5">Pimeloyl-[acyl-carrier protein] methyl ester esterase</fullName>
        <ecNumber evidence="5">3.1.1.85</ecNumber>
    </recommendedName>
    <alternativeName>
        <fullName evidence="5">Biotin synthesis protein BioH</fullName>
    </alternativeName>
    <alternativeName>
        <fullName evidence="5">Carboxylesterase BioH</fullName>
    </alternativeName>
</protein>
<comment type="pathway">
    <text evidence="5">Cofactor biosynthesis; biotin biosynthesis.</text>
</comment>
<dbReference type="InterPro" id="IPR010076">
    <property type="entry name" value="BioH"/>
</dbReference>
<evidence type="ECO:0000256" key="3">
    <source>
        <dbReference type="ARBA" id="ARBA00022756"/>
    </source>
</evidence>
<evidence type="ECO:0000313" key="7">
    <source>
        <dbReference type="Proteomes" id="UP000834611"/>
    </source>
</evidence>
<feature type="binding site" evidence="5">
    <location>
        <position position="243"/>
    </location>
    <ligand>
        <name>substrate</name>
    </ligand>
</feature>
<dbReference type="HAMAP" id="MF_01260">
    <property type="entry name" value="Carboxylester"/>
    <property type="match status" value="1"/>
</dbReference>
<sequence length="266" mass="29963">MNEESVTMAKLYWQTVGEGKQDLVLLHGWGLNAQVWQTIIPRIASHFRVHLVDLPGYGRSQGFSPMNIQSMANILWEQAPKNAIWLGWSLGGLVASRIALDHPYEVKGLITVASSPCFKAEENGWAGIRPEVLLGFEQQLSADFHRTVERFLALQTLGTESARNDAKTLKSVVLEQPIPTVETLNAGLESLRTEDLRDELKQLPIPFLRIYGYLDGLVPRKIVPILDELYPNSPSVIMRNSAHAPFISHPDEFCEYLLDFQSRTEE</sequence>
<dbReference type="InterPro" id="IPR000073">
    <property type="entry name" value="AB_hydrolase_1"/>
</dbReference>
<dbReference type="InterPro" id="IPR029058">
    <property type="entry name" value="AB_hydrolase_fold"/>
</dbReference>
<keyword evidence="2 5" id="KW-0963">Cytoplasm</keyword>
<reference evidence="6" key="1">
    <citation type="submission" date="2020-05" db="EMBL/GenBank/DDBJ databases">
        <authorList>
            <person name="Delgado-Blas J."/>
        </authorList>
    </citation>
    <scope>NUCLEOTIDE SEQUENCE</scope>
    <source>
        <strain evidence="6">BB1453</strain>
    </source>
</reference>
<dbReference type="AlphaFoldDB" id="A0A2X2DTY5"/>
<comment type="subunit">
    <text evidence="5">Monomer.</text>
</comment>
<name>A0A2X2DTY5_PRORE</name>
<keyword evidence="4 5" id="KW-0378">Hydrolase</keyword>
<feature type="active site" description="Nucleophile" evidence="5">
    <location>
        <position position="89"/>
    </location>
</feature>
<gene>
    <name evidence="5 6" type="primary">bioH</name>
    <name evidence="6" type="ORF">GHA_02270</name>
</gene>
<accession>A0A2X2DTY5</accession>
<evidence type="ECO:0000256" key="1">
    <source>
        <dbReference type="ARBA" id="ARBA00022487"/>
    </source>
</evidence>
<proteinExistence type="inferred from homology"/>
<evidence type="ECO:0000256" key="2">
    <source>
        <dbReference type="ARBA" id="ARBA00022490"/>
    </source>
</evidence>
<dbReference type="GO" id="GO:0005737">
    <property type="term" value="C:cytoplasm"/>
    <property type="evidence" value="ECO:0007669"/>
    <property type="project" value="UniProtKB-SubCell"/>
</dbReference>
<dbReference type="Gene3D" id="3.40.50.1820">
    <property type="entry name" value="alpha/beta hydrolase"/>
    <property type="match status" value="1"/>
</dbReference>
<comment type="function">
    <text evidence="5">The physiological role of BioH is to remove the methyl group introduced by BioC when the pimeloyl moiety is complete. It allows to synthesize pimeloyl-ACP via the fatty acid synthetic pathway through the hydrolysis of the ester bonds of pimeloyl-ACP esters.</text>
</comment>
<dbReference type="NCBIfam" id="TIGR01738">
    <property type="entry name" value="bioH"/>
    <property type="match status" value="1"/>
</dbReference>
<feature type="binding site" evidence="5">
    <location>
        <position position="29"/>
    </location>
    <ligand>
        <name>substrate</name>
    </ligand>
</feature>
<dbReference type="PANTHER" id="PTHR43194:SF5">
    <property type="entry name" value="PIMELOYL-[ACYL-CARRIER PROTEIN] METHYL ESTER ESTERASE"/>
    <property type="match status" value="1"/>
</dbReference>
<comment type="caution">
    <text evidence="6">The sequence shown here is derived from an EMBL/GenBank/DDBJ whole genome shotgun (WGS) entry which is preliminary data.</text>
</comment>
<dbReference type="InterPro" id="IPR050228">
    <property type="entry name" value="Carboxylesterase_BioH"/>
</dbReference>
<feature type="binding site" evidence="5">
    <location>
        <begin position="89"/>
        <end position="90"/>
    </location>
    <ligand>
        <name>substrate</name>
    </ligand>
</feature>
<keyword evidence="1 5" id="KW-0719">Serine esterase</keyword>
<evidence type="ECO:0000313" key="6">
    <source>
        <dbReference type="EMBL" id="CAB5696158.1"/>
    </source>
</evidence>
<feature type="binding site" evidence="5">
    <location>
        <begin position="151"/>
        <end position="155"/>
    </location>
    <ligand>
        <name>substrate</name>
    </ligand>
</feature>
<dbReference type="EMBL" id="CAHPSF010000005">
    <property type="protein sequence ID" value="CAB5696158.1"/>
    <property type="molecule type" value="Genomic_DNA"/>
</dbReference>
<evidence type="ECO:0000256" key="4">
    <source>
        <dbReference type="ARBA" id="ARBA00022801"/>
    </source>
</evidence>
<dbReference type="Pfam" id="PF00561">
    <property type="entry name" value="Abhydrolase_1"/>
    <property type="match status" value="1"/>
</dbReference>
<dbReference type="GO" id="GO:0090499">
    <property type="term" value="F:pimelyl-[acyl-carrier protein] methyl ester esterase activity"/>
    <property type="evidence" value="ECO:0007669"/>
    <property type="project" value="UniProtKB-EC"/>
</dbReference>
<keyword evidence="3 5" id="KW-0093">Biotin biosynthesis</keyword>
<dbReference type="SUPFAM" id="SSF53474">
    <property type="entry name" value="alpha/beta-Hydrolases"/>
    <property type="match status" value="1"/>
</dbReference>
<evidence type="ECO:0000256" key="5">
    <source>
        <dbReference type="HAMAP-Rule" id="MF_01260"/>
    </source>
</evidence>
<organism evidence="6 7">
    <name type="scientific">Providencia rettgeri</name>
    <dbReference type="NCBI Taxonomy" id="587"/>
    <lineage>
        <taxon>Bacteria</taxon>
        <taxon>Pseudomonadati</taxon>
        <taxon>Pseudomonadota</taxon>
        <taxon>Gammaproteobacteria</taxon>
        <taxon>Enterobacterales</taxon>
        <taxon>Morganellaceae</taxon>
        <taxon>Providencia</taxon>
    </lineage>
</organism>
<feature type="active site" evidence="5">
    <location>
        <position position="215"/>
    </location>
</feature>
<feature type="active site" evidence="5">
    <location>
        <position position="243"/>
    </location>
</feature>
<dbReference type="EC" id="3.1.1.85" evidence="5"/>
<comment type="subcellular location">
    <subcellularLocation>
        <location evidence="5">Cytoplasm</location>
    </subcellularLocation>
</comment>
<dbReference type="Proteomes" id="UP000834611">
    <property type="component" value="Unassembled WGS sequence"/>
</dbReference>
<comment type="catalytic activity">
    <reaction evidence="5">
        <text>6-carboxyhexanoyl-[ACP] methyl ester + H2O = 6-carboxyhexanoyl-[ACP] + methanol + H(+)</text>
        <dbReference type="Rhea" id="RHEA:42700"/>
        <dbReference type="Rhea" id="RHEA-COMP:9955"/>
        <dbReference type="Rhea" id="RHEA-COMP:10186"/>
        <dbReference type="ChEBI" id="CHEBI:15377"/>
        <dbReference type="ChEBI" id="CHEBI:15378"/>
        <dbReference type="ChEBI" id="CHEBI:17790"/>
        <dbReference type="ChEBI" id="CHEBI:78846"/>
        <dbReference type="ChEBI" id="CHEBI:82735"/>
        <dbReference type="EC" id="3.1.1.85"/>
    </reaction>
</comment>
<dbReference type="GO" id="GO:0009102">
    <property type="term" value="P:biotin biosynthetic process"/>
    <property type="evidence" value="ECO:0007669"/>
    <property type="project" value="UniProtKB-UniRule"/>
</dbReference>
<dbReference type="PANTHER" id="PTHR43194">
    <property type="entry name" value="HYDROLASE ALPHA/BETA FOLD FAMILY"/>
    <property type="match status" value="1"/>
</dbReference>